<feature type="domain" description="HTH tetR-type" evidence="3">
    <location>
        <begin position="34"/>
        <end position="94"/>
    </location>
</feature>
<accession>A0A6J6A206</accession>
<dbReference type="SUPFAM" id="SSF46689">
    <property type="entry name" value="Homeodomain-like"/>
    <property type="match status" value="1"/>
</dbReference>
<organism evidence="4">
    <name type="scientific">freshwater metagenome</name>
    <dbReference type="NCBI Taxonomy" id="449393"/>
    <lineage>
        <taxon>unclassified sequences</taxon>
        <taxon>metagenomes</taxon>
        <taxon>ecological metagenomes</taxon>
    </lineage>
</organism>
<protein>
    <submittedName>
        <fullName evidence="4">Unannotated protein</fullName>
    </submittedName>
</protein>
<sequence>MTTSDATSPWALDPEATKRLPRGRHKLSRDQVLASQRGRMLHAVLIATAKKGFGYCVVGDVISAAGVSRKAFYEHFRDFEDCWFQAYETAAEVLISTVVSATVEADAAGDPGRATAAGIRALMELIVEEPAVAHATIVDIAGAGPEGLKARQRNMHSWADLMLITFDGVKGAKPTPERRLQALAAVSIAEGILVEYLVSEKTDELPAVSDQVAALMSGALTQ</sequence>
<dbReference type="InterPro" id="IPR009057">
    <property type="entry name" value="Homeodomain-like_sf"/>
</dbReference>
<dbReference type="GO" id="GO:0003677">
    <property type="term" value="F:DNA binding"/>
    <property type="evidence" value="ECO:0007669"/>
    <property type="project" value="UniProtKB-KW"/>
</dbReference>
<gene>
    <name evidence="4" type="ORF">UFOPK3547_01722</name>
</gene>
<dbReference type="AlphaFoldDB" id="A0A6J6A206"/>
<name>A0A6J6A206_9ZZZZ</name>
<dbReference type="Gene3D" id="1.10.357.10">
    <property type="entry name" value="Tetracycline Repressor, domain 2"/>
    <property type="match status" value="1"/>
</dbReference>
<dbReference type="InterPro" id="IPR001647">
    <property type="entry name" value="HTH_TetR"/>
</dbReference>
<evidence type="ECO:0000259" key="3">
    <source>
        <dbReference type="PROSITE" id="PS50977"/>
    </source>
</evidence>
<reference evidence="4" key="1">
    <citation type="submission" date="2020-05" db="EMBL/GenBank/DDBJ databases">
        <authorList>
            <person name="Chiriac C."/>
            <person name="Salcher M."/>
            <person name="Ghai R."/>
            <person name="Kavagutti S V."/>
        </authorList>
    </citation>
    <scope>NUCLEOTIDE SEQUENCE</scope>
</reference>
<dbReference type="EMBL" id="CAESAN010000216">
    <property type="protein sequence ID" value="CAB4347539.1"/>
    <property type="molecule type" value="Genomic_DNA"/>
</dbReference>
<keyword evidence="1" id="KW-0238">DNA-binding</keyword>
<feature type="region of interest" description="Disordered" evidence="2">
    <location>
        <begin position="1"/>
        <end position="24"/>
    </location>
</feature>
<evidence type="ECO:0000256" key="1">
    <source>
        <dbReference type="ARBA" id="ARBA00023125"/>
    </source>
</evidence>
<proteinExistence type="predicted"/>
<evidence type="ECO:0000313" key="4">
    <source>
        <dbReference type="EMBL" id="CAB4347539.1"/>
    </source>
</evidence>
<dbReference type="PROSITE" id="PS50977">
    <property type="entry name" value="HTH_TETR_2"/>
    <property type="match status" value="1"/>
</dbReference>
<evidence type="ECO:0000256" key="2">
    <source>
        <dbReference type="SAM" id="MobiDB-lite"/>
    </source>
</evidence>